<feature type="signal peptide" evidence="17">
    <location>
        <begin position="1"/>
        <end position="22"/>
    </location>
</feature>
<evidence type="ECO:0000256" key="7">
    <source>
        <dbReference type="ARBA" id="ARBA00022729"/>
    </source>
</evidence>
<keyword evidence="14" id="KW-0675">Receptor</keyword>
<reference evidence="19 20" key="1">
    <citation type="journal article" date="2013" name="Front. Plant Sci.">
        <title>The Reference Genome of the Halophytic Plant Eutrema salsugineum.</title>
        <authorList>
            <person name="Yang R."/>
            <person name="Jarvis D.E."/>
            <person name="Chen H."/>
            <person name="Beilstein M.A."/>
            <person name="Grimwood J."/>
            <person name="Jenkins J."/>
            <person name="Shu S."/>
            <person name="Prochnik S."/>
            <person name="Xin M."/>
            <person name="Ma C."/>
            <person name="Schmutz J."/>
            <person name="Wing R.A."/>
            <person name="Mitchell-Olds T."/>
            <person name="Schumaker K.S."/>
            <person name="Wang X."/>
        </authorList>
    </citation>
    <scope>NUCLEOTIDE SEQUENCE [LARGE SCALE GENOMIC DNA]</scope>
</reference>
<dbReference type="AlphaFoldDB" id="V4M8J3"/>
<dbReference type="Gene3D" id="3.80.10.10">
    <property type="entry name" value="Ribonuclease Inhibitor"/>
    <property type="match status" value="1"/>
</dbReference>
<dbReference type="KEGG" id="eus:EUTSA_v10016229mg"/>
<feature type="domain" description="Protein kinase" evidence="18">
    <location>
        <begin position="580"/>
        <end position="853"/>
    </location>
</feature>
<dbReference type="FunFam" id="3.30.200.20:FF:000394">
    <property type="entry name" value="Leucine-rich repeat receptor-like protein kinase"/>
    <property type="match status" value="1"/>
</dbReference>
<accession>V4M8J3</accession>
<keyword evidence="9 15" id="KW-0547">Nucleotide-binding</keyword>
<dbReference type="InterPro" id="IPR000719">
    <property type="entry name" value="Prot_kinase_dom"/>
</dbReference>
<dbReference type="FunFam" id="3.80.10.10:FF:000129">
    <property type="entry name" value="Leucine-rich repeat receptor-like kinase"/>
    <property type="match status" value="1"/>
</dbReference>
<dbReference type="CDD" id="cd14066">
    <property type="entry name" value="STKc_IRAK"/>
    <property type="match status" value="1"/>
</dbReference>
<dbReference type="SUPFAM" id="SSF52058">
    <property type="entry name" value="L domain-like"/>
    <property type="match status" value="1"/>
</dbReference>
<name>V4M8J3_EUTSA</name>
<keyword evidence="4" id="KW-0433">Leucine-rich repeat</keyword>
<dbReference type="Pfam" id="PF00069">
    <property type="entry name" value="Pkinase"/>
    <property type="match status" value="1"/>
</dbReference>
<keyword evidence="7 17" id="KW-0732">Signal</keyword>
<keyword evidence="11 15" id="KW-0067">ATP-binding</keyword>
<evidence type="ECO:0000256" key="3">
    <source>
        <dbReference type="ARBA" id="ARBA00022553"/>
    </source>
</evidence>
<proteinExistence type="predicted"/>
<evidence type="ECO:0000256" key="5">
    <source>
        <dbReference type="ARBA" id="ARBA00022679"/>
    </source>
</evidence>
<gene>
    <name evidence="19" type="ORF">EUTSA_v10016229mg</name>
</gene>
<evidence type="ECO:0000256" key="6">
    <source>
        <dbReference type="ARBA" id="ARBA00022692"/>
    </source>
</evidence>
<dbReference type="InterPro" id="IPR008271">
    <property type="entry name" value="Ser/Thr_kinase_AS"/>
</dbReference>
<keyword evidence="12 16" id="KW-1133">Transmembrane helix</keyword>
<dbReference type="EMBL" id="KI517385">
    <property type="protein sequence ID" value="ESQ51392.1"/>
    <property type="molecule type" value="Genomic_DNA"/>
</dbReference>
<evidence type="ECO:0000256" key="16">
    <source>
        <dbReference type="SAM" id="Phobius"/>
    </source>
</evidence>
<evidence type="ECO:0000256" key="4">
    <source>
        <dbReference type="ARBA" id="ARBA00022614"/>
    </source>
</evidence>
<dbReference type="Pfam" id="PF00560">
    <property type="entry name" value="LRR_1"/>
    <property type="match status" value="1"/>
</dbReference>
<dbReference type="Pfam" id="PF12819">
    <property type="entry name" value="Malectin_like"/>
    <property type="match status" value="1"/>
</dbReference>
<dbReference type="PROSITE" id="PS00108">
    <property type="entry name" value="PROTEIN_KINASE_ST"/>
    <property type="match status" value="1"/>
</dbReference>
<keyword evidence="20" id="KW-1185">Reference proteome</keyword>
<dbReference type="PROSITE" id="PS50011">
    <property type="entry name" value="PROTEIN_KINASE_DOM"/>
    <property type="match status" value="1"/>
</dbReference>
<dbReference type="FunFam" id="1.10.510.10:FF:000146">
    <property type="entry name" value="LRR receptor-like serine/threonine-protein kinase IOS1"/>
    <property type="match status" value="1"/>
</dbReference>
<evidence type="ECO:0000256" key="13">
    <source>
        <dbReference type="ARBA" id="ARBA00023136"/>
    </source>
</evidence>
<keyword evidence="6 16" id="KW-0812">Transmembrane</keyword>
<evidence type="ECO:0000256" key="17">
    <source>
        <dbReference type="SAM" id="SignalP"/>
    </source>
</evidence>
<dbReference type="eggNOG" id="ENOG502QQCZ">
    <property type="taxonomic scope" value="Eukaryota"/>
</dbReference>
<dbReference type="InterPro" id="IPR017441">
    <property type="entry name" value="Protein_kinase_ATP_BS"/>
</dbReference>
<evidence type="ECO:0000256" key="9">
    <source>
        <dbReference type="ARBA" id="ARBA00022741"/>
    </source>
</evidence>
<dbReference type="GO" id="GO:0016020">
    <property type="term" value="C:membrane"/>
    <property type="evidence" value="ECO:0007669"/>
    <property type="project" value="UniProtKB-SubCell"/>
</dbReference>
<dbReference type="InterPro" id="IPR024788">
    <property type="entry name" value="Malectin-like_Carb-bd_dom"/>
</dbReference>
<evidence type="ECO:0000256" key="12">
    <source>
        <dbReference type="ARBA" id="ARBA00022989"/>
    </source>
</evidence>
<keyword evidence="8" id="KW-0677">Repeat</keyword>
<dbReference type="InterPro" id="IPR032675">
    <property type="entry name" value="LRR_dom_sf"/>
</dbReference>
<organism evidence="19 20">
    <name type="scientific">Eutrema salsugineum</name>
    <name type="common">Saltwater cress</name>
    <name type="synonym">Sisymbrium salsugineum</name>
    <dbReference type="NCBI Taxonomy" id="72664"/>
    <lineage>
        <taxon>Eukaryota</taxon>
        <taxon>Viridiplantae</taxon>
        <taxon>Streptophyta</taxon>
        <taxon>Embryophyta</taxon>
        <taxon>Tracheophyta</taxon>
        <taxon>Spermatophyta</taxon>
        <taxon>Magnoliopsida</taxon>
        <taxon>eudicotyledons</taxon>
        <taxon>Gunneridae</taxon>
        <taxon>Pentapetalae</taxon>
        <taxon>rosids</taxon>
        <taxon>malvids</taxon>
        <taxon>Brassicales</taxon>
        <taxon>Brassicaceae</taxon>
        <taxon>Eutremeae</taxon>
        <taxon>Eutrema</taxon>
    </lineage>
</organism>
<dbReference type="OMA" id="VEWVECK"/>
<evidence type="ECO:0000256" key="15">
    <source>
        <dbReference type="PROSITE-ProRule" id="PRU10141"/>
    </source>
</evidence>
<evidence type="ECO:0000259" key="18">
    <source>
        <dbReference type="PROSITE" id="PS50011"/>
    </source>
</evidence>
<dbReference type="PANTHER" id="PTHR45631">
    <property type="entry name" value="OS07G0107800 PROTEIN-RELATED"/>
    <property type="match status" value="1"/>
</dbReference>
<evidence type="ECO:0000313" key="20">
    <source>
        <dbReference type="Proteomes" id="UP000030689"/>
    </source>
</evidence>
<feature type="transmembrane region" description="Helical" evidence="16">
    <location>
        <begin position="509"/>
        <end position="533"/>
    </location>
</feature>
<keyword evidence="2" id="KW-0723">Serine/threonine-protein kinase</keyword>
<feature type="chain" id="PRO_5004722382" description="Protein kinase domain-containing protein" evidence="17">
    <location>
        <begin position="23"/>
        <end position="870"/>
    </location>
</feature>
<evidence type="ECO:0000256" key="14">
    <source>
        <dbReference type="ARBA" id="ARBA00023170"/>
    </source>
</evidence>
<dbReference type="InterPro" id="IPR001611">
    <property type="entry name" value="Leu-rich_rpt"/>
</dbReference>
<dbReference type="Gramene" id="ESQ51392">
    <property type="protein sequence ID" value="ESQ51392"/>
    <property type="gene ID" value="EUTSA_v10016229mg"/>
</dbReference>
<comment type="subcellular location">
    <subcellularLocation>
        <location evidence="1">Membrane</location>
        <topology evidence="1">Single-pass membrane protein</topology>
    </subcellularLocation>
</comment>
<keyword evidence="13 16" id="KW-0472">Membrane</keyword>
<keyword evidence="5" id="KW-0808">Transferase</keyword>
<dbReference type="Gene3D" id="1.10.510.10">
    <property type="entry name" value="Transferase(Phosphotransferase) domain 1"/>
    <property type="match status" value="1"/>
</dbReference>
<dbReference type="Gene3D" id="3.30.200.20">
    <property type="entry name" value="Phosphorylase Kinase, domain 1"/>
    <property type="match status" value="1"/>
</dbReference>
<evidence type="ECO:0000256" key="10">
    <source>
        <dbReference type="ARBA" id="ARBA00022777"/>
    </source>
</evidence>
<evidence type="ECO:0000256" key="11">
    <source>
        <dbReference type="ARBA" id="ARBA00022840"/>
    </source>
</evidence>
<dbReference type="GO" id="GO:0004674">
    <property type="term" value="F:protein serine/threonine kinase activity"/>
    <property type="evidence" value="ECO:0007669"/>
    <property type="project" value="UniProtKB-KW"/>
</dbReference>
<sequence length="870" mass="97721">MKSRLFLAMIGTFAVMDLMVRGQNQEGFISLDCGLPIEESPYSVPSIGLTFTSDSTFIQTGKNGRVDKEFNKRFRKPYLTLRYFPKGKRNCYSLSVKRGTRYLILITFIYGNYDGLNVYPNFDLYLGPDKWTTIDMEGRQNGTDEEIIHKARSNSLDICLVKTGATSPIISAIELRPLKNDTYVTYSGSLSNSFRVYCSNSEREIRYVDDVYDRVWTPFFSPSFTQITTSLNINNSDTFVVPKSVLKSAATPTNASKPLTITWTPKPSNAEVYIYMHFAEIQTLQANERREFDVVLKGNFNHSGFKIPKLLEAFTLYTAAPVQCDSDGCNLQLVRTPNSTLPPLINALEAYTVIEFPQLETNLSDIFAIKNIKATYRMGIISWQGDPCLPQELSWEKLRCSYIDLSTPPRIVSLNLSASGLTGRIPPYLQNLTQIQELDLSNNSLTGHVPAFLANMKLLSLINLSGNNLNGSVPQALLDRVKEGLMLKLEGNPDLCKSSLCNPKEKKNFLFPAIASAASLLVIVMVVALIFVFRKKKVPSDVPAPPGMPVADVGHTSHSELSFLSKKIRFTYIEVQQMTNKFERALGEGGFGVVYHGCVNGTQQVAVKVLSQSSSQGYKHFKAEVELLMRVHHINLVSLIGYCDEGDHLALIYEYMPNGDLKQHLSGKRGRFFLSWETRLNIAVNAALGLEYLHSGCKPPMVHRDIKSTNILLDERFQAKLADFGLSRSFPNGNEIYVSTVVAGTPGYLDPEYYQTNWLTEKSDIYSFGIVLLEIITNRPIIEQSREKPHIVEWVECKIRKGEIGNIVDPNIHRDYDIGSAWKAIELAMSCVSLISARRPNMSRVVNDLKECLISEKLRIGESQEMDSMR</sequence>
<evidence type="ECO:0000256" key="1">
    <source>
        <dbReference type="ARBA" id="ARBA00004167"/>
    </source>
</evidence>
<dbReference type="InterPro" id="IPR011009">
    <property type="entry name" value="Kinase-like_dom_sf"/>
</dbReference>
<dbReference type="SMART" id="SM00220">
    <property type="entry name" value="S_TKc"/>
    <property type="match status" value="1"/>
</dbReference>
<evidence type="ECO:0000256" key="8">
    <source>
        <dbReference type="ARBA" id="ARBA00022737"/>
    </source>
</evidence>
<dbReference type="SUPFAM" id="SSF56112">
    <property type="entry name" value="Protein kinase-like (PK-like)"/>
    <property type="match status" value="1"/>
</dbReference>
<protein>
    <recommendedName>
        <fullName evidence="18">Protein kinase domain-containing protein</fullName>
    </recommendedName>
</protein>
<dbReference type="PROSITE" id="PS00107">
    <property type="entry name" value="PROTEIN_KINASE_ATP"/>
    <property type="match status" value="1"/>
</dbReference>
<dbReference type="GO" id="GO:0005524">
    <property type="term" value="F:ATP binding"/>
    <property type="evidence" value="ECO:0007669"/>
    <property type="project" value="UniProtKB-UniRule"/>
</dbReference>
<dbReference type="PANTHER" id="PTHR45631:SF124">
    <property type="entry name" value="LEUCINE-RICH REPEAT PROTEIN KINASE FAMILY PROTEIN"/>
    <property type="match status" value="1"/>
</dbReference>
<dbReference type="Proteomes" id="UP000030689">
    <property type="component" value="Unassembled WGS sequence"/>
</dbReference>
<evidence type="ECO:0000313" key="19">
    <source>
        <dbReference type="EMBL" id="ESQ51392.1"/>
    </source>
</evidence>
<feature type="binding site" evidence="15">
    <location>
        <position position="608"/>
    </location>
    <ligand>
        <name>ATP</name>
        <dbReference type="ChEBI" id="CHEBI:30616"/>
    </ligand>
</feature>
<evidence type="ECO:0000256" key="2">
    <source>
        <dbReference type="ARBA" id="ARBA00022527"/>
    </source>
</evidence>
<keyword evidence="3" id="KW-0597">Phosphoprotein</keyword>
<keyword evidence="10" id="KW-0418">Kinase</keyword>